<proteinExistence type="predicted"/>
<organism evidence="1 2">
    <name type="scientific">Mycolicibacterium aichiense</name>
    <dbReference type="NCBI Taxonomy" id="1799"/>
    <lineage>
        <taxon>Bacteria</taxon>
        <taxon>Bacillati</taxon>
        <taxon>Actinomycetota</taxon>
        <taxon>Actinomycetes</taxon>
        <taxon>Mycobacteriales</taxon>
        <taxon>Mycobacteriaceae</taxon>
        <taxon>Mycolicibacterium</taxon>
    </lineage>
</organism>
<dbReference type="KEGG" id="maic:MAIC_42380"/>
<dbReference type="RefSeq" id="WP_115321696.1">
    <property type="nucleotide sequence ID" value="NZ_AP022561.1"/>
</dbReference>
<dbReference type="AlphaFoldDB" id="A0A378VDS1"/>
<gene>
    <name evidence="1" type="ORF">MAIC_42380</name>
</gene>
<evidence type="ECO:0000313" key="2">
    <source>
        <dbReference type="Proteomes" id="UP000467327"/>
    </source>
</evidence>
<sequence>MTLGQKFAVMQQFDGRLVDTFGLEFVLREAMRGFTKSAERDPQVIVPFHHTVKQLHRYDMMHDADLVRTEAYVIRAQLAIEGPR</sequence>
<keyword evidence="2" id="KW-1185">Reference proteome</keyword>
<reference evidence="1 2" key="1">
    <citation type="journal article" date="2019" name="Emerg. Microbes Infect.">
        <title>Comprehensive subspecies identification of 175 nontuberculous mycobacteria species based on 7547 genomic profiles.</title>
        <authorList>
            <person name="Matsumoto Y."/>
            <person name="Kinjo T."/>
            <person name="Motooka D."/>
            <person name="Nabeya D."/>
            <person name="Jung N."/>
            <person name="Uechi K."/>
            <person name="Horii T."/>
            <person name="Iida T."/>
            <person name="Fujita J."/>
            <person name="Nakamura S."/>
        </authorList>
    </citation>
    <scope>NUCLEOTIDE SEQUENCE [LARGE SCALE GENOMIC DNA]</scope>
    <source>
        <strain evidence="1 2">JCM 6376</strain>
    </source>
</reference>
<dbReference type="EMBL" id="AP022561">
    <property type="protein sequence ID" value="BBX09435.1"/>
    <property type="molecule type" value="Genomic_DNA"/>
</dbReference>
<dbReference type="Proteomes" id="UP000467327">
    <property type="component" value="Chromosome"/>
</dbReference>
<name>A0A378VDS1_9MYCO</name>
<accession>A0A378VDS1</accession>
<evidence type="ECO:0000313" key="1">
    <source>
        <dbReference type="EMBL" id="BBX09435.1"/>
    </source>
</evidence>
<protein>
    <submittedName>
        <fullName evidence="1">Uncharacterized protein</fullName>
    </submittedName>
</protein>